<name>A0A3L7A312_9MICO</name>
<evidence type="ECO:0000256" key="1">
    <source>
        <dbReference type="ARBA" id="ARBA00008857"/>
    </source>
</evidence>
<dbReference type="RefSeq" id="WP_121649565.1">
    <property type="nucleotide sequence ID" value="NZ_RCUX01000013.1"/>
</dbReference>
<evidence type="ECO:0008006" key="10">
    <source>
        <dbReference type="Google" id="ProtNLM"/>
    </source>
</evidence>
<dbReference type="Gene3D" id="1.10.443.10">
    <property type="entry name" value="Intergrase catalytic core"/>
    <property type="match status" value="1"/>
</dbReference>
<dbReference type="GO" id="GO:0003677">
    <property type="term" value="F:DNA binding"/>
    <property type="evidence" value="ECO:0007669"/>
    <property type="project" value="UniProtKB-UniRule"/>
</dbReference>
<sequence>MARPPLELETWGKITRFIRGDGSNAARAYYRDSDGVTRLVTRTGSTPAAAERNLISALKARQAPTVALSAESTVREVGDTWFALAKLKGYASGTLNTYEGSLRNRIYPKIGQIRLREMSVLRVDAFLAVITSDYGLGSARTARNVLNHILQFAVRKEAILRNPMNNAEPIATTKTKVEALTPSDVAAIRKIMHDHDNGVDSRGRARTTDLGDITDIFAGTGLRTAELFALRKNDILANQYPLVVDVNGTISINDNRKVFRQPFPKTEESKRLLSAPDFVRDIILRRISDSPVEYLFPSANGTIRWPNNLRRSWRAALSGTQYSEVTPKSFRKAVATLVVHELGIETAQAQLGHKLGSDVTYKHYVERLPVGPAAAAVLDAFFGKTMTKP</sequence>
<evidence type="ECO:0000256" key="2">
    <source>
        <dbReference type="ARBA" id="ARBA00022908"/>
    </source>
</evidence>
<evidence type="ECO:0000259" key="7">
    <source>
        <dbReference type="PROSITE" id="PS51900"/>
    </source>
</evidence>
<protein>
    <recommendedName>
        <fullName evidence="10">Site-specific integrase</fullName>
    </recommendedName>
</protein>
<organism evidence="8 9">
    <name type="scientific">Mycetocola tolaasinivorans</name>
    <dbReference type="NCBI Taxonomy" id="76635"/>
    <lineage>
        <taxon>Bacteria</taxon>
        <taxon>Bacillati</taxon>
        <taxon>Actinomycetota</taxon>
        <taxon>Actinomycetes</taxon>
        <taxon>Micrococcales</taxon>
        <taxon>Microbacteriaceae</taxon>
        <taxon>Mycetocola</taxon>
    </lineage>
</organism>
<keyword evidence="4" id="KW-0233">DNA recombination</keyword>
<proteinExistence type="inferred from homology"/>
<evidence type="ECO:0000256" key="5">
    <source>
        <dbReference type="PROSITE-ProRule" id="PRU01248"/>
    </source>
</evidence>
<gene>
    <name evidence="8" type="ORF">D9V32_14120</name>
</gene>
<accession>A0A3L7A312</accession>
<dbReference type="InterPro" id="IPR011010">
    <property type="entry name" value="DNA_brk_join_enz"/>
</dbReference>
<evidence type="ECO:0000256" key="3">
    <source>
        <dbReference type="ARBA" id="ARBA00023125"/>
    </source>
</evidence>
<dbReference type="OrthoDB" id="4326943at2"/>
<dbReference type="Pfam" id="PF22022">
    <property type="entry name" value="Phage_int_M"/>
    <property type="match status" value="1"/>
</dbReference>
<dbReference type="Proteomes" id="UP000272503">
    <property type="component" value="Unassembled WGS sequence"/>
</dbReference>
<keyword evidence="3 5" id="KW-0238">DNA-binding</keyword>
<dbReference type="PANTHER" id="PTHR30629:SF2">
    <property type="entry name" value="PROPHAGE INTEGRASE INTS-RELATED"/>
    <property type="match status" value="1"/>
</dbReference>
<dbReference type="GO" id="GO:0015074">
    <property type="term" value="P:DNA integration"/>
    <property type="evidence" value="ECO:0007669"/>
    <property type="project" value="UniProtKB-KW"/>
</dbReference>
<reference evidence="8 9" key="1">
    <citation type="submission" date="2018-10" db="EMBL/GenBank/DDBJ databases">
        <authorList>
            <person name="Li J."/>
        </authorList>
    </citation>
    <scope>NUCLEOTIDE SEQUENCE [LARGE SCALE GENOMIC DNA]</scope>
    <source>
        <strain evidence="8 9">IF 016277</strain>
    </source>
</reference>
<dbReference type="InterPro" id="IPR010998">
    <property type="entry name" value="Integrase_recombinase_N"/>
</dbReference>
<dbReference type="InterPro" id="IPR044068">
    <property type="entry name" value="CB"/>
</dbReference>
<dbReference type="InterPro" id="IPR013762">
    <property type="entry name" value="Integrase-like_cat_sf"/>
</dbReference>
<feature type="domain" description="Tyr recombinase" evidence="6">
    <location>
        <begin position="175"/>
        <end position="379"/>
    </location>
</feature>
<evidence type="ECO:0000259" key="6">
    <source>
        <dbReference type="PROSITE" id="PS51898"/>
    </source>
</evidence>
<keyword evidence="9" id="KW-1185">Reference proteome</keyword>
<dbReference type="InterPro" id="IPR002104">
    <property type="entry name" value="Integrase_catalytic"/>
</dbReference>
<feature type="domain" description="Core-binding (CB)" evidence="7">
    <location>
        <begin position="72"/>
        <end position="154"/>
    </location>
</feature>
<dbReference type="PROSITE" id="PS51900">
    <property type="entry name" value="CB"/>
    <property type="match status" value="1"/>
</dbReference>
<comment type="similarity">
    <text evidence="1">Belongs to the 'phage' integrase family.</text>
</comment>
<evidence type="ECO:0000256" key="4">
    <source>
        <dbReference type="ARBA" id="ARBA00023172"/>
    </source>
</evidence>
<keyword evidence="2" id="KW-0229">DNA integration</keyword>
<dbReference type="SUPFAM" id="SSF56349">
    <property type="entry name" value="DNA breaking-rejoining enzymes"/>
    <property type="match status" value="1"/>
</dbReference>
<comment type="caution">
    <text evidence="8">The sequence shown here is derived from an EMBL/GenBank/DDBJ whole genome shotgun (WGS) entry which is preliminary data.</text>
</comment>
<dbReference type="Gene3D" id="1.10.150.130">
    <property type="match status" value="1"/>
</dbReference>
<dbReference type="InterPro" id="IPR053876">
    <property type="entry name" value="Phage_int_M"/>
</dbReference>
<dbReference type="PROSITE" id="PS51898">
    <property type="entry name" value="TYR_RECOMBINASE"/>
    <property type="match status" value="1"/>
</dbReference>
<dbReference type="Pfam" id="PF00589">
    <property type="entry name" value="Phage_integrase"/>
    <property type="match status" value="1"/>
</dbReference>
<dbReference type="PANTHER" id="PTHR30629">
    <property type="entry name" value="PROPHAGE INTEGRASE"/>
    <property type="match status" value="1"/>
</dbReference>
<evidence type="ECO:0000313" key="9">
    <source>
        <dbReference type="Proteomes" id="UP000272503"/>
    </source>
</evidence>
<dbReference type="AlphaFoldDB" id="A0A3L7A312"/>
<dbReference type="GO" id="GO:0006310">
    <property type="term" value="P:DNA recombination"/>
    <property type="evidence" value="ECO:0007669"/>
    <property type="project" value="UniProtKB-KW"/>
</dbReference>
<evidence type="ECO:0000313" key="8">
    <source>
        <dbReference type="EMBL" id="RLP73662.1"/>
    </source>
</evidence>
<dbReference type="InterPro" id="IPR050808">
    <property type="entry name" value="Phage_Integrase"/>
</dbReference>
<dbReference type="EMBL" id="RCUX01000013">
    <property type="protein sequence ID" value="RLP73662.1"/>
    <property type="molecule type" value="Genomic_DNA"/>
</dbReference>